<dbReference type="PANTHER" id="PTHR21621">
    <property type="entry name" value="RIBOSOMAL PROTEIN S6 MODIFICATION PROTEIN"/>
    <property type="match status" value="1"/>
</dbReference>
<dbReference type="Proteomes" id="UP001551675">
    <property type="component" value="Unassembled WGS sequence"/>
</dbReference>
<keyword evidence="4" id="KW-1185">Reference proteome</keyword>
<dbReference type="EMBL" id="JBFALK010000032">
    <property type="protein sequence ID" value="MEV0974603.1"/>
    <property type="molecule type" value="Genomic_DNA"/>
</dbReference>
<sequence length="329" mass="37208">MPSPHVLVLTYDHEEDAHASRVCDLLVGRGARTTVFNPASFQSRSRVDLCYLDDAVGRRLHIGDETVDLDTLTALWWRRPRPVAADPVLTDETIADYTVKECQSLLTGLWEHLSCPQLPARESVFRRAGHKPYQLALAAELGFQIPETVITTSEEAFLDFHDRHDGRIITKPLNIPWVEDAGGEIVMSRACEPVAARDVAYTDALRFCPVIVQERIPKRVELRVTVVGRQVFAAEIHSQVANHARFDWRRYDIRVTPHLVHRLPDEVATRCLALTDRLGLRYGAIDLIVTPDGRYVFLEINPNGQWLWIEHLTGLPISQAFCDILLEGA</sequence>
<feature type="domain" description="ATP-grasp" evidence="2">
    <location>
        <begin position="135"/>
        <end position="326"/>
    </location>
</feature>
<keyword evidence="1" id="KW-0067">ATP-binding</keyword>
<evidence type="ECO:0000313" key="3">
    <source>
        <dbReference type="EMBL" id="MEV0974603.1"/>
    </source>
</evidence>
<evidence type="ECO:0000256" key="1">
    <source>
        <dbReference type="PROSITE-ProRule" id="PRU00409"/>
    </source>
</evidence>
<comment type="caution">
    <text evidence="3">The sequence shown here is derived from an EMBL/GenBank/DDBJ whole genome shotgun (WGS) entry which is preliminary data.</text>
</comment>
<organism evidence="3 4">
    <name type="scientific">Microtetraspora glauca</name>
    <dbReference type="NCBI Taxonomy" id="1996"/>
    <lineage>
        <taxon>Bacteria</taxon>
        <taxon>Bacillati</taxon>
        <taxon>Actinomycetota</taxon>
        <taxon>Actinomycetes</taxon>
        <taxon>Streptosporangiales</taxon>
        <taxon>Streptosporangiaceae</taxon>
        <taxon>Microtetraspora</taxon>
    </lineage>
</organism>
<dbReference type="SUPFAM" id="SSF56059">
    <property type="entry name" value="Glutathione synthetase ATP-binding domain-like"/>
    <property type="match status" value="1"/>
</dbReference>
<dbReference type="RefSeq" id="WP_358141413.1">
    <property type="nucleotide sequence ID" value="NZ_JBFALK010000032.1"/>
</dbReference>
<dbReference type="Gene3D" id="3.30.470.20">
    <property type="entry name" value="ATP-grasp fold, B domain"/>
    <property type="match status" value="1"/>
</dbReference>
<keyword evidence="1" id="KW-0547">Nucleotide-binding</keyword>
<evidence type="ECO:0000259" key="2">
    <source>
        <dbReference type="PROSITE" id="PS50975"/>
    </source>
</evidence>
<evidence type="ECO:0000313" key="4">
    <source>
        <dbReference type="Proteomes" id="UP001551675"/>
    </source>
</evidence>
<protein>
    <submittedName>
        <fullName evidence="3">MvdC/MvdD family ATP grasp protein</fullName>
    </submittedName>
</protein>
<dbReference type="InterPro" id="IPR011761">
    <property type="entry name" value="ATP-grasp"/>
</dbReference>
<dbReference type="InterPro" id="IPR048936">
    <property type="entry name" value="MvdD-like_ATPgrasp"/>
</dbReference>
<dbReference type="PROSITE" id="PS50975">
    <property type="entry name" value="ATP_GRASP"/>
    <property type="match status" value="1"/>
</dbReference>
<dbReference type="PANTHER" id="PTHR21621:SF0">
    <property type="entry name" value="BETA-CITRYLGLUTAMATE SYNTHASE B-RELATED"/>
    <property type="match status" value="1"/>
</dbReference>
<gene>
    <name evidence="3" type="ORF">AB0I59_38940</name>
</gene>
<proteinExistence type="predicted"/>
<name>A0ABV3GSK0_MICGL</name>
<accession>A0ABV3GSK0</accession>
<dbReference type="Pfam" id="PF21068">
    <property type="entry name" value="ATPgraspMvdD"/>
    <property type="match status" value="1"/>
</dbReference>
<reference evidence="3 4" key="1">
    <citation type="submission" date="2024-06" db="EMBL/GenBank/DDBJ databases">
        <title>The Natural Products Discovery Center: Release of the First 8490 Sequenced Strains for Exploring Actinobacteria Biosynthetic Diversity.</title>
        <authorList>
            <person name="Kalkreuter E."/>
            <person name="Kautsar S.A."/>
            <person name="Yang D."/>
            <person name="Bader C.D."/>
            <person name="Teijaro C.N."/>
            <person name="Fluegel L."/>
            <person name="Davis C.M."/>
            <person name="Simpson J.R."/>
            <person name="Lauterbach L."/>
            <person name="Steele A.D."/>
            <person name="Gui C."/>
            <person name="Meng S."/>
            <person name="Li G."/>
            <person name="Viehrig K."/>
            <person name="Ye F."/>
            <person name="Su P."/>
            <person name="Kiefer A.F."/>
            <person name="Nichols A."/>
            <person name="Cepeda A.J."/>
            <person name="Yan W."/>
            <person name="Fan B."/>
            <person name="Jiang Y."/>
            <person name="Adhikari A."/>
            <person name="Zheng C.-J."/>
            <person name="Schuster L."/>
            <person name="Cowan T.M."/>
            <person name="Smanski M.J."/>
            <person name="Chevrette M.G."/>
            <person name="De Carvalho L.P.S."/>
            <person name="Shen B."/>
        </authorList>
    </citation>
    <scope>NUCLEOTIDE SEQUENCE [LARGE SCALE GENOMIC DNA]</scope>
    <source>
        <strain evidence="3 4">NPDC050100</strain>
    </source>
</reference>